<accession>A0A220VFZ7</accession>
<proteinExistence type="predicted"/>
<evidence type="ECO:0000313" key="2">
    <source>
        <dbReference type="Proteomes" id="UP000242175"/>
    </source>
</evidence>
<name>A0A220VFZ7_9GAMM</name>
<gene>
    <name evidence="1" type="ORF">CF386_08790</name>
</gene>
<dbReference type="Proteomes" id="UP000242175">
    <property type="component" value="Chromosome small"/>
</dbReference>
<dbReference type="KEGG" id="pmai:CF386_08790"/>
<sequence>MNSLIQQILLKIEITRTIEVVFLISNLLALLIKSLSSLMQLKKIDEFSQLKVLVVESKYL</sequence>
<organism evidence="1 2">
    <name type="scientific">Paraphotobacterium marinum</name>
    <dbReference type="NCBI Taxonomy" id="1755811"/>
    <lineage>
        <taxon>Bacteria</taxon>
        <taxon>Pseudomonadati</taxon>
        <taxon>Pseudomonadota</taxon>
        <taxon>Gammaproteobacteria</taxon>
        <taxon>Vibrionales</taxon>
        <taxon>Vibrionaceae</taxon>
        <taxon>Paraphotobacterium</taxon>
    </lineage>
</organism>
<dbReference type="AlphaFoldDB" id="A0A220VFZ7"/>
<dbReference type="RefSeq" id="WP_089074064.1">
    <property type="nucleotide sequence ID" value="NZ_CBCSAM010000002.1"/>
</dbReference>
<reference evidence="1 2" key="1">
    <citation type="journal article" date="2016" name="Int. J. Syst. Evol. Microbiol.">
        <title>Paraphotobacterium marinum gen. nov., sp. nov., a member of the family Vibrionaceae, isolated from surface seawater.</title>
        <authorList>
            <person name="Huang Z."/>
            <person name="Dong C."/>
            <person name="Shao Z."/>
        </authorList>
    </citation>
    <scope>NUCLEOTIDE SEQUENCE [LARGE SCALE GENOMIC DNA]</scope>
    <source>
        <strain evidence="1 2">NSCS20N07D</strain>
    </source>
</reference>
<dbReference type="EMBL" id="CP022356">
    <property type="protein sequence ID" value="ASK79156.1"/>
    <property type="molecule type" value="Genomic_DNA"/>
</dbReference>
<keyword evidence="2" id="KW-1185">Reference proteome</keyword>
<protein>
    <submittedName>
        <fullName evidence="1">Uncharacterized protein</fullName>
    </submittedName>
</protein>
<evidence type="ECO:0000313" key="1">
    <source>
        <dbReference type="EMBL" id="ASK79156.1"/>
    </source>
</evidence>